<feature type="signal peptide" evidence="1">
    <location>
        <begin position="1"/>
        <end position="16"/>
    </location>
</feature>
<comment type="caution">
    <text evidence="2">The sequence shown here is derived from an EMBL/GenBank/DDBJ whole genome shotgun (WGS) entry which is preliminary data.</text>
</comment>
<feature type="chain" id="PRO_5045239170" evidence="1">
    <location>
        <begin position="17"/>
        <end position="158"/>
    </location>
</feature>
<protein>
    <submittedName>
        <fullName evidence="2">Uncharacterized protein</fullName>
    </submittedName>
</protein>
<evidence type="ECO:0000313" key="2">
    <source>
        <dbReference type="EMBL" id="KAJ4477113.1"/>
    </source>
</evidence>
<organism evidence="2 3">
    <name type="scientific">Lentinula lateritia</name>
    <dbReference type="NCBI Taxonomy" id="40482"/>
    <lineage>
        <taxon>Eukaryota</taxon>
        <taxon>Fungi</taxon>
        <taxon>Dikarya</taxon>
        <taxon>Basidiomycota</taxon>
        <taxon>Agaricomycotina</taxon>
        <taxon>Agaricomycetes</taxon>
        <taxon>Agaricomycetidae</taxon>
        <taxon>Agaricales</taxon>
        <taxon>Marasmiineae</taxon>
        <taxon>Omphalotaceae</taxon>
        <taxon>Lentinula</taxon>
    </lineage>
</organism>
<proteinExistence type="predicted"/>
<evidence type="ECO:0000256" key="1">
    <source>
        <dbReference type="SAM" id="SignalP"/>
    </source>
</evidence>
<evidence type="ECO:0000313" key="3">
    <source>
        <dbReference type="Proteomes" id="UP001150217"/>
    </source>
</evidence>
<dbReference type="Proteomes" id="UP001150217">
    <property type="component" value="Unassembled WGS sequence"/>
</dbReference>
<sequence length="158" mass="17292">MKSLSLFLMGFSALSAFSNTFIPVTAHPALIRRDLDFDIRIHSGDCDGPEVGKLIPGTFTPTTIERKSGDSAAIDILSALGLPPYSTRKTDASQNSRTFCLVSVKPFPSECSLLTLSDYYTFHYGRDIKESKPIEVLRLKTAKVSCRTPIAPTSPHPN</sequence>
<keyword evidence="3" id="KW-1185">Reference proteome</keyword>
<keyword evidence="1" id="KW-0732">Signal</keyword>
<accession>A0ABQ8V6Q9</accession>
<reference evidence="2" key="1">
    <citation type="submission" date="2022-08" db="EMBL/GenBank/DDBJ databases">
        <title>A Global Phylogenomic Analysis of the Shiitake Genus Lentinula.</title>
        <authorList>
            <consortium name="DOE Joint Genome Institute"/>
            <person name="Sierra-Patev S."/>
            <person name="Min B."/>
            <person name="Naranjo-Ortiz M."/>
            <person name="Looney B."/>
            <person name="Konkel Z."/>
            <person name="Slot J.C."/>
            <person name="Sakamoto Y."/>
            <person name="Steenwyk J.L."/>
            <person name="Rokas A."/>
            <person name="Carro J."/>
            <person name="Camarero S."/>
            <person name="Ferreira P."/>
            <person name="Molpeceres G."/>
            <person name="Ruiz-Duenas F.J."/>
            <person name="Serrano A."/>
            <person name="Henrissat B."/>
            <person name="Drula E."/>
            <person name="Hughes K.W."/>
            <person name="Mata J.L."/>
            <person name="Ishikawa N.K."/>
            <person name="Vargas-Isla R."/>
            <person name="Ushijima S."/>
            <person name="Smith C.A."/>
            <person name="Ahrendt S."/>
            <person name="Andreopoulos W."/>
            <person name="He G."/>
            <person name="Labutti K."/>
            <person name="Lipzen A."/>
            <person name="Ng V."/>
            <person name="Riley R."/>
            <person name="Sandor L."/>
            <person name="Barry K."/>
            <person name="Martinez A.T."/>
            <person name="Xiao Y."/>
            <person name="Gibbons J.G."/>
            <person name="Terashima K."/>
            <person name="Grigoriev I.V."/>
            <person name="Hibbett D.S."/>
        </authorList>
    </citation>
    <scope>NUCLEOTIDE SEQUENCE</scope>
    <source>
        <strain evidence="2">RHP3577 ss4</strain>
    </source>
</reference>
<dbReference type="EMBL" id="JANVFT010000068">
    <property type="protein sequence ID" value="KAJ4477113.1"/>
    <property type="molecule type" value="Genomic_DNA"/>
</dbReference>
<gene>
    <name evidence="2" type="ORF">C8R41DRAFT_523305</name>
</gene>
<name>A0ABQ8V6Q9_9AGAR</name>